<dbReference type="GO" id="GO:0008360">
    <property type="term" value="P:regulation of cell shape"/>
    <property type="evidence" value="ECO:0007669"/>
    <property type="project" value="UniProtKB-KW"/>
</dbReference>
<comment type="cofactor">
    <cofactor evidence="2">
        <name>Mg(2+)</name>
        <dbReference type="ChEBI" id="CHEBI:18420"/>
    </cofactor>
</comment>
<dbReference type="NCBIfam" id="NF002528">
    <property type="entry name" value="PRK01966.1-4"/>
    <property type="match status" value="1"/>
</dbReference>
<keyword evidence="14" id="KW-0464">Manganese</keyword>
<dbReference type="PROSITE" id="PS50975">
    <property type="entry name" value="ATP_GRASP"/>
    <property type="match status" value="1"/>
</dbReference>
<comment type="pathway">
    <text evidence="16">Glycan biosynthesis.</text>
</comment>
<dbReference type="FunFam" id="3.30.470.20:FF:000008">
    <property type="entry name" value="D-alanine--D-alanine ligase"/>
    <property type="match status" value="1"/>
</dbReference>
<dbReference type="EMBL" id="MG264610">
    <property type="protein sequence ID" value="AUG32234.1"/>
    <property type="molecule type" value="Genomic_DNA"/>
</dbReference>
<evidence type="ECO:0000256" key="3">
    <source>
        <dbReference type="ARBA" id="ARBA00004496"/>
    </source>
</evidence>
<dbReference type="GO" id="GO:0046872">
    <property type="term" value="F:metal ion binding"/>
    <property type="evidence" value="ECO:0007669"/>
    <property type="project" value="UniProtKB-KW"/>
</dbReference>
<evidence type="ECO:0000256" key="12">
    <source>
        <dbReference type="ARBA" id="ARBA00022960"/>
    </source>
</evidence>
<dbReference type="Gene3D" id="3.40.50.20">
    <property type="match status" value="1"/>
</dbReference>
<gene>
    <name evidence="19" type="primary">ddl</name>
    <name evidence="19" type="ORF">PLO_232</name>
</gene>
<dbReference type="InterPro" id="IPR011127">
    <property type="entry name" value="Dala_Dala_lig_N"/>
</dbReference>
<dbReference type="Gene3D" id="3.30.1490.20">
    <property type="entry name" value="ATP-grasp fold, A domain"/>
    <property type="match status" value="1"/>
</dbReference>
<keyword evidence="15" id="KW-0961">Cell wall biogenesis/degradation</keyword>
<dbReference type="PANTHER" id="PTHR23132">
    <property type="entry name" value="D-ALANINE--D-ALANINE LIGASE"/>
    <property type="match status" value="1"/>
</dbReference>
<comment type="similarity">
    <text evidence="5">Belongs to the D-alanine--D-alanine ligase family.</text>
</comment>
<comment type="cofactor">
    <cofactor evidence="1">
        <name>Mn(2+)</name>
        <dbReference type="ChEBI" id="CHEBI:29035"/>
    </cofactor>
</comment>
<dbReference type="Gene3D" id="3.30.470.20">
    <property type="entry name" value="ATP-grasp fold, B domain"/>
    <property type="match status" value="1"/>
</dbReference>
<evidence type="ECO:0000256" key="17">
    <source>
        <dbReference type="PROSITE-ProRule" id="PRU00409"/>
    </source>
</evidence>
<dbReference type="InterPro" id="IPR016185">
    <property type="entry name" value="PreATP-grasp_dom_sf"/>
</dbReference>
<dbReference type="Pfam" id="PF07478">
    <property type="entry name" value="Dala_Dala_lig_C"/>
    <property type="match status" value="1"/>
</dbReference>
<evidence type="ECO:0000256" key="7">
    <source>
        <dbReference type="ARBA" id="ARBA00022598"/>
    </source>
</evidence>
<evidence type="ECO:0000256" key="8">
    <source>
        <dbReference type="ARBA" id="ARBA00022723"/>
    </source>
</evidence>
<proteinExistence type="inferred from homology"/>
<keyword evidence="10 17" id="KW-0067">ATP-binding</keyword>
<dbReference type="HAMAP" id="MF_00047">
    <property type="entry name" value="Dala_Dala_lig"/>
    <property type="match status" value="1"/>
</dbReference>
<protein>
    <submittedName>
        <fullName evidence="19">D-alanine--D-alanine ligase</fullName>
    </submittedName>
</protein>
<dbReference type="InterPro" id="IPR011095">
    <property type="entry name" value="Dala_Dala_lig_C"/>
</dbReference>
<dbReference type="InterPro" id="IPR005905">
    <property type="entry name" value="D_ala_D_ala"/>
</dbReference>
<evidence type="ECO:0000256" key="9">
    <source>
        <dbReference type="ARBA" id="ARBA00022741"/>
    </source>
</evidence>
<evidence type="ECO:0000256" key="1">
    <source>
        <dbReference type="ARBA" id="ARBA00001936"/>
    </source>
</evidence>
<keyword evidence="6" id="KW-0963">Cytoplasm</keyword>
<evidence type="ECO:0000256" key="10">
    <source>
        <dbReference type="ARBA" id="ARBA00022840"/>
    </source>
</evidence>
<dbReference type="SUPFAM" id="SSF52440">
    <property type="entry name" value="PreATP-grasp domain"/>
    <property type="match status" value="1"/>
</dbReference>
<evidence type="ECO:0000259" key="18">
    <source>
        <dbReference type="PROSITE" id="PS50975"/>
    </source>
</evidence>
<name>A0A2H4ZNX1_9EUKA</name>
<dbReference type="PIRSF" id="PIRSF039102">
    <property type="entry name" value="Ddl/VanB"/>
    <property type="match status" value="1"/>
</dbReference>
<dbReference type="InterPro" id="IPR000291">
    <property type="entry name" value="D-Ala_lig_Van_CS"/>
</dbReference>
<evidence type="ECO:0000313" key="19">
    <source>
        <dbReference type="EMBL" id="AUG32234.1"/>
    </source>
</evidence>
<dbReference type="InterPro" id="IPR013815">
    <property type="entry name" value="ATP_grasp_subdomain_1"/>
</dbReference>
<dbReference type="GO" id="GO:0005524">
    <property type="term" value="F:ATP binding"/>
    <property type="evidence" value="ECO:0007669"/>
    <property type="project" value="UniProtKB-UniRule"/>
</dbReference>
<evidence type="ECO:0000256" key="4">
    <source>
        <dbReference type="ARBA" id="ARBA00004752"/>
    </source>
</evidence>
<dbReference type="AlphaFoldDB" id="A0A2H4ZNX1"/>
<evidence type="ECO:0000256" key="13">
    <source>
        <dbReference type="ARBA" id="ARBA00022984"/>
    </source>
</evidence>
<keyword evidence="9 17" id="KW-0547">Nucleotide-binding</keyword>
<evidence type="ECO:0000256" key="15">
    <source>
        <dbReference type="ARBA" id="ARBA00023316"/>
    </source>
</evidence>
<accession>A0A2H4ZNX1</accession>
<dbReference type="InterPro" id="IPR011761">
    <property type="entry name" value="ATP-grasp"/>
</dbReference>
<keyword evidence="12" id="KW-0133">Cell shape</keyword>
<dbReference type="GO" id="GO:0008716">
    <property type="term" value="F:D-alanine-D-alanine ligase activity"/>
    <property type="evidence" value="ECO:0007669"/>
    <property type="project" value="InterPro"/>
</dbReference>
<geneLocation type="plastid" evidence="19"/>
<keyword evidence="19" id="KW-0934">Plastid</keyword>
<comment type="pathway">
    <text evidence="4">Cell wall biogenesis; peptidoglycan biosynthesis.</text>
</comment>
<organism evidence="19">
    <name type="scientific">Paulinella longichromatophora</name>
    <dbReference type="NCBI Taxonomy" id="1708747"/>
    <lineage>
        <taxon>Eukaryota</taxon>
        <taxon>Sar</taxon>
        <taxon>Rhizaria</taxon>
        <taxon>Cercozoa</taxon>
        <taxon>Imbricatea</taxon>
        <taxon>Silicofilosea</taxon>
        <taxon>Euglyphida</taxon>
        <taxon>Paulinellidae</taxon>
        <taxon>Paulinella</taxon>
    </lineage>
</organism>
<evidence type="ECO:0000256" key="11">
    <source>
        <dbReference type="ARBA" id="ARBA00022842"/>
    </source>
</evidence>
<dbReference type="Pfam" id="PF01820">
    <property type="entry name" value="Dala_Dala_lig_N"/>
    <property type="match status" value="1"/>
</dbReference>
<sequence length="366" mass="40940">MNDQYIDCFKAMKDPSGTYSLNIGLVFGGASAEHEVSIYSAQNLIKALEEKCNRRRYKVKIFYIDLAGYWWSSIVAERIIRQGSPPHLSNSLISLGRSGFQKFPNGAKNIDIWFPVLHGPNGEDGTIQGLFTLMKKPFVGSGVLGSAVSMDKQAMKASFSSARLPQVTYTCVGKLELQNESIKLLDRLERQIGYPCFVKPANLGSSLGISKCFNRNQLTTGLRLASDYDERMVVEQGRIVREIECAVLGTNKLRASILGEICFQHDWYDYKTKYKDGLSSTLIPAQLPKHITASARRLALEACRVLGVDGIARVDFFYSEDSKTLWINEINTLPGFTNHSMYPTLWKSSGIEIQDLVHLLIKCTEV</sequence>
<evidence type="ECO:0000256" key="5">
    <source>
        <dbReference type="ARBA" id="ARBA00010871"/>
    </source>
</evidence>
<keyword evidence="11" id="KW-0460">Magnesium</keyword>
<dbReference type="NCBIfam" id="TIGR01205">
    <property type="entry name" value="D_ala_D_alaTIGR"/>
    <property type="match status" value="1"/>
</dbReference>
<keyword evidence="7 19" id="KW-0436">Ligase</keyword>
<dbReference type="PANTHER" id="PTHR23132:SF25">
    <property type="entry name" value="D-ALANINE--D-ALANINE LIGASE A"/>
    <property type="match status" value="1"/>
</dbReference>
<dbReference type="FunFam" id="3.30.1490.20:FF:000007">
    <property type="entry name" value="D-alanine--D-alanine ligase"/>
    <property type="match status" value="1"/>
</dbReference>
<keyword evidence="13" id="KW-0573">Peptidoglycan synthesis</keyword>
<feature type="domain" description="ATP-grasp" evidence="18">
    <location>
        <begin position="156"/>
        <end position="362"/>
    </location>
</feature>
<dbReference type="SUPFAM" id="SSF56059">
    <property type="entry name" value="Glutathione synthetase ATP-binding domain-like"/>
    <property type="match status" value="1"/>
</dbReference>
<dbReference type="PROSITE" id="PS00844">
    <property type="entry name" value="DALA_DALA_LIGASE_2"/>
    <property type="match status" value="1"/>
</dbReference>
<dbReference type="PROSITE" id="PS00843">
    <property type="entry name" value="DALA_DALA_LIGASE_1"/>
    <property type="match status" value="1"/>
</dbReference>
<reference evidence="19" key="1">
    <citation type="submission" date="2017-10" db="EMBL/GenBank/DDBJ databases">
        <title>Paulinella longichromatophora chromatophore genome.</title>
        <authorList>
            <person name="Lhee D."/>
            <person name="Yoon H.S."/>
        </authorList>
    </citation>
    <scope>NUCLEOTIDE SEQUENCE</scope>
</reference>
<evidence type="ECO:0000256" key="6">
    <source>
        <dbReference type="ARBA" id="ARBA00022490"/>
    </source>
</evidence>
<keyword evidence="8" id="KW-0479">Metal-binding</keyword>
<comment type="subcellular location">
    <subcellularLocation>
        <location evidence="3">Cytoplasm</location>
    </subcellularLocation>
</comment>
<evidence type="ECO:0000256" key="16">
    <source>
        <dbReference type="ARBA" id="ARBA00060592"/>
    </source>
</evidence>
<evidence type="ECO:0000256" key="14">
    <source>
        <dbReference type="ARBA" id="ARBA00023211"/>
    </source>
</evidence>
<evidence type="ECO:0000256" key="2">
    <source>
        <dbReference type="ARBA" id="ARBA00001946"/>
    </source>
</evidence>
<dbReference type="GO" id="GO:0005829">
    <property type="term" value="C:cytosol"/>
    <property type="evidence" value="ECO:0007669"/>
    <property type="project" value="TreeGrafter"/>
</dbReference>
<dbReference type="GO" id="GO:0071555">
    <property type="term" value="P:cell wall organization"/>
    <property type="evidence" value="ECO:0007669"/>
    <property type="project" value="UniProtKB-KW"/>
</dbReference>